<dbReference type="InterPro" id="IPR009003">
    <property type="entry name" value="Peptidase_S1_PA"/>
</dbReference>
<dbReference type="AlphaFoldDB" id="A0A0L7LQM3"/>
<dbReference type="SUPFAM" id="SSF50494">
    <property type="entry name" value="Trypsin-like serine proteases"/>
    <property type="match status" value="1"/>
</dbReference>
<proteinExistence type="predicted"/>
<organism evidence="1 2">
    <name type="scientific">Operophtera brumata</name>
    <name type="common">Winter moth</name>
    <name type="synonym">Phalaena brumata</name>
    <dbReference type="NCBI Taxonomy" id="104452"/>
    <lineage>
        <taxon>Eukaryota</taxon>
        <taxon>Metazoa</taxon>
        <taxon>Ecdysozoa</taxon>
        <taxon>Arthropoda</taxon>
        <taxon>Hexapoda</taxon>
        <taxon>Insecta</taxon>
        <taxon>Pterygota</taxon>
        <taxon>Neoptera</taxon>
        <taxon>Endopterygota</taxon>
        <taxon>Lepidoptera</taxon>
        <taxon>Glossata</taxon>
        <taxon>Ditrysia</taxon>
        <taxon>Geometroidea</taxon>
        <taxon>Geometridae</taxon>
        <taxon>Larentiinae</taxon>
        <taxon>Operophtera</taxon>
    </lineage>
</organism>
<gene>
    <name evidence="1" type="ORF">OBRU01_03522</name>
</gene>
<keyword evidence="2" id="KW-1185">Reference proteome</keyword>
<sequence length="99" mass="11236">MQPDHRISWFLRGVLSKCGVSPGHVGCDPSYYVIYTDVGPHYGWISHHSGLQFRKVTKSSSQTSLEYTSTNSKTSFNKYEYLLFVLACVSKIMPRTNLV</sequence>
<protein>
    <submittedName>
        <fullName evidence="1">Serine proteinase</fullName>
    </submittedName>
</protein>
<comment type="caution">
    <text evidence="1">The sequence shown here is derived from an EMBL/GenBank/DDBJ whole genome shotgun (WGS) entry which is preliminary data.</text>
</comment>
<dbReference type="EMBL" id="JTDY01000303">
    <property type="protein sequence ID" value="KOB77798.1"/>
    <property type="molecule type" value="Genomic_DNA"/>
</dbReference>
<accession>A0A0L7LQM3</accession>
<evidence type="ECO:0000313" key="2">
    <source>
        <dbReference type="Proteomes" id="UP000037510"/>
    </source>
</evidence>
<name>A0A0L7LQM3_OPEBR</name>
<reference evidence="1 2" key="1">
    <citation type="journal article" date="2015" name="Genome Biol. Evol.">
        <title>The genome of winter moth (Operophtera brumata) provides a genomic perspective on sexual dimorphism and phenology.</title>
        <authorList>
            <person name="Derks M.F."/>
            <person name="Smit S."/>
            <person name="Salis L."/>
            <person name="Schijlen E."/>
            <person name="Bossers A."/>
            <person name="Mateman C."/>
            <person name="Pijl A.S."/>
            <person name="de Ridder D."/>
            <person name="Groenen M.A."/>
            <person name="Visser M.E."/>
            <person name="Megens H.J."/>
        </authorList>
    </citation>
    <scope>NUCLEOTIDE SEQUENCE [LARGE SCALE GENOMIC DNA]</scope>
    <source>
        <strain evidence="1">WM2013NL</strain>
        <tissue evidence="1">Head and thorax</tissue>
    </source>
</reference>
<evidence type="ECO:0000313" key="1">
    <source>
        <dbReference type="EMBL" id="KOB77798.1"/>
    </source>
</evidence>
<dbReference type="Proteomes" id="UP000037510">
    <property type="component" value="Unassembled WGS sequence"/>
</dbReference>